<dbReference type="InterPro" id="IPR044946">
    <property type="entry name" value="Restrct_endonuc_typeI_TRD_sf"/>
</dbReference>
<accession>A0ABS0ZIM7</accession>
<dbReference type="EMBL" id="JAENBO010000002">
    <property type="protein sequence ID" value="MBJ8325855.1"/>
    <property type="molecule type" value="Genomic_DNA"/>
</dbReference>
<feature type="domain" description="Type I restriction modification DNA specificity" evidence="4">
    <location>
        <begin position="17"/>
        <end position="186"/>
    </location>
</feature>
<evidence type="ECO:0000313" key="6">
    <source>
        <dbReference type="Proteomes" id="UP000653045"/>
    </source>
</evidence>
<name>A0ABS0ZIM7_9STRE</name>
<dbReference type="CDD" id="cd17283">
    <property type="entry name" value="RMtype1_S_Hpy180ORF7835P_TRD2-CR2_like"/>
    <property type="match status" value="1"/>
</dbReference>
<dbReference type="SUPFAM" id="SSF116734">
    <property type="entry name" value="DNA methylase specificity domain"/>
    <property type="match status" value="1"/>
</dbReference>
<dbReference type="Pfam" id="PF01420">
    <property type="entry name" value="Methylase_S"/>
    <property type="match status" value="1"/>
</dbReference>
<comment type="caution">
    <text evidence="5">The sequence shown here is derived from an EMBL/GenBank/DDBJ whole genome shotgun (WGS) entry which is preliminary data.</text>
</comment>
<evidence type="ECO:0000256" key="1">
    <source>
        <dbReference type="ARBA" id="ARBA00010923"/>
    </source>
</evidence>
<evidence type="ECO:0000256" key="2">
    <source>
        <dbReference type="ARBA" id="ARBA00022747"/>
    </source>
</evidence>
<dbReference type="Gene3D" id="3.90.220.20">
    <property type="entry name" value="DNA methylase specificity domains"/>
    <property type="match status" value="1"/>
</dbReference>
<proteinExistence type="inferred from homology"/>
<dbReference type="Proteomes" id="UP000653045">
    <property type="component" value="Unassembled WGS sequence"/>
</dbReference>
<protein>
    <submittedName>
        <fullName evidence="5">Restriction endonuclease subunit S</fullName>
    </submittedName>
</protein>
<comment type="similarity">
    <text evidence="1">Belongs to the type-I restriction system S methylase family.</text>
</comment>
<dbReference type="PANTHER" id="PTHR30408">
    <property type="entry name" value="TYPE-1 RESTRICTION ENZYME ECOKI SPECIFICITY PROTEIN"/>
    <property type="match status" value="1"/>
</dbReference>
<keyword evidence="5" id="KW-0540">Nuclease</keyword>
<evidence type="ECO:0000259" key="4">
    <source>
        <dbReference type="Pfam" id="PF01420"/>
    </source>
</evidence>
<dbReference type="PANTHER" id="PTHR30408:SF12">
    <property type="entry name" value="TYPE I RESTRICTION ENZYME MJAVIII SPECIFICITY SUBUNIT"/>
    <property type="match status" value="1"/>
</dbReference>
<keyword evidence="3" id="KW-0238">DNA-binding</keyword>
<keyword evidence="5" id="KW-0378">Hydrolase</keyword>
<organism evidence="5 6">
    <name type="scientific">Streptococcus pacificus</name>
    <dbReference type="NCBI Taxonomy" id="2740577"/>
    <lineage>
        <taxon>Bacteria</taxon>
        <taxon>Bacillati</taxon>
        <taxon>Bacillota</taxon>
        <taxon>Bacilli</taxon>
        <taxon>Lactobacillales</taxon>
        <taxon>Streptococcaceae</taxon>
        <taxon>Streptococcus</taxon>
    </lineage>
</organism>
<gene>
    <name evidence="5" type="ORF">JHK62_04065</name>
</gene>
<dbReference type="GO" id="GO:0004519">
    <property type="term" value="F:endonuclease activity"/>
    <property type="evidence" value="ECO:0007669"/>
    <property type="project" value="UniProtKB-KW"/>
</dbReference>
<dbReference type="InterPro" id="IPR052021">
    <property type="entry name" value="Type-I_RS_S_subunit"/>
</dbReference>
<keyword evidence="2" id="KW-0680">Restriction system</keyword>
<reference evidence="5 6" key="1">
    <citation type="journal article" date="2021" name="Int. J. Syst. Evol. Microbiol.">
        <title>Streptococcus vicugnae sp. nov., isolated from faeces of alpacas (Vicugna pacos) and cattle (Bos taurus), Streptococcus zalophi sp. nov., and Streptococcus pacificus sp. nov., isolated from respiratory tract of California sea lions (Zalophus californianus).</title>
        <authorList>
            <person name="Volokhov D.V."/>
            <person name="Zagorodnyaya T.A."/>
            <person name="Shen Z."/>
            <person name="Blom J."/>
            <person name="Furtak V.A."/>
            <person name="Eisenberg T."/>
            <person name="Fan P."/>
            <person name="Jeong K.C."/>
            <person name="Gao Y."/>
            <person name="Zhang S."/>
            <person name="Amselle M."/>
        </authorList>
    </citation>
    <scope>NUCLEOTIDE SEQUENCE [LARGE SCALE GENOMIC DNA]</scope>
    <source>
        <strain evidence="5 6">CSL7591</strain>
    </source>
</reference>
<dbReference type="InterPro" id="IPR000055">
    <property type="entry name" value="Restrct_endonuc_typeI_TRD"/>
</dbReference>
<evidence type="ECO:0000313" key="5">
    <source>
        <dbReference type="EMBL" id="MBJ8325855.1"/>
    </source>
</evidence>
<evidence type="ECO:0000256" key="3">
    <source>
        <dbReference type="ARBA" id="ARBA00023125"/>
    </source>
</evidence>
<sequence>MNNQKRSRCFLVSFDSAWEQRKLGHLAEIVRGASPRPIQDPKWFNNDSEIGWLRISDVTEQNGRIYHLEQKISKLGQEKTRVLNEPHLLLSIAATVGKPVINYVKTGVHDGFLIFITPKFDREFMFQWLEMFRPMWAKYGQPGSQVNLNSDLIRKHSICIPSQEEQEKIGSFFQSLDHLITLHQRKP</sequence>
<keyword evidence="6" id="KW-1185">Reference proteome</keyword>
<keyword evidence="5" id="KW-0255">Endonuclease</keyword>